<evidence type="ECO:0000313" key="3">
    <source>
        <dbReference type="Proteomes" id="UP001595798"/>
    </source>
</evidence>
<comment type="caution">
    <text evidence="2">The sequence shown here is derived from an EMBL/GenBank/DDBJ whole genome shotgun (WGS) entry which is preliminary data.</text>
</comment>
<protein>
    <submittedName>
        <fullName evidence="2">PhoX family protein</fullName>
    </submittedName>
</protein>
<dbReference type="Proteomes" id="UP001595798">
    <property type="component" value="Unassembled WGS sequence"/>
</dbReference>
<dbReference type="PROSITE" id="PS51318">
    <property type="entry name" value="TAT"/>
    <property type="match status" value="1"/>
</dbReference>
<sequence>MTITRNDHGFHQEMERLDDVPDNRSSSRNLADRVQQDRRRFLQGSLATAVASFFMAPPQIAMASGTASYAGLTGAKIGFRPVPPQMAADFDSVVVPEGYKAQPFFSWGDPVVRGASPWQPDASDDWQSQALQAGQNHDGMAYFSFPENPKTHGLLVINHEYINPTLHPNGFNSNKLEDGSIQRSEAEVRKEQMAHGVSVIEVKKSGSQWEIVKDSRYGRRVTAQTPMNLTGPAAGVDLLKTASDITGKRVLGTINNCAMGQTPWGTYLTCEENWKNYFVNRDPDDYSSRREHHRYGVAQGLNSKNYAWDSVDARFNATPDESQRYLGQVNEPNRFGWVVEFDPFDPESVPKKRTALGRLVRECATVTHDEEGRVAIYSGDDTRGEYVYKFVPKGRYQRGNAAANTDLLDEGTLYVAVFHEDGEGEWRALELGRYGLTPRNGFHTQADVLINARMAADIVGATPMDRPEWVAVHPASKEVYVALTNNKHRGHKPDQPVDAANPRKDNLHGQIVRWREKNDRVDATSFRWEIFLLAGDTSDAGAPEHLTGTINGDVFSSPDGLWFDPQGRLWIQTDYGDDDAQNANMGTNQMLCADPGTREVKRFLAGPRGCEVTGVTTTPDGKAMWVNIQHPGLSYPASDGKTRARSTTVLITKTDGGVIGT</sequence>
<dbReference type="Gene3D" id="2.120.10.30">
    <property type="entry name" value="TolB, C-terminal domain"/>
    <property type="match status" value="1"/>
</dbReference>
<dbReference type="PANTHER" id="PTHR35399:SF2">
    <property type="entry name" value="DUF839 DOMAIN-CONTAINING PROTEIN"/>
    <property type="match status" value="1"/>
</dbReference>
<dbReference type="InterPro" id="IPR011042">
    <property type="entry name" value="6-blade_b-propeller_TolB-like"/>
</dbReference>
<evidence type="ECO:0000256" key="1">
    <source>
        <dbReference type="SAM" id="MobiDB-lite"/>
    </source>
</evidence>
<accession>A0ABV8QMN3</accession>
<dbReference type="SUPFAM" id="SSF101898">
    <property type="entry name" value="NHL repeat"/>
    <property type="match status" value="1"/>
</dbReference>
<dbReference type="RefSeq" id="WP_379890029.1">
    <property type="nucleotide sequence ID" value="NZ_JBHSDI010000062.1"/>
</dbReference>
<dbReference type="Pfam" id="PF05787">
    <property type="entry name" value="PhoX"/>
    <property type="match status" value="1"/>
</dbReference>
<dbReference type="EMBL" id="JBHSDI010000062">
    <property type="protein sequence ID" value="MFC4260966.1"/>
    <property type="molecule type" value="Genomic_DNA"/>
</dbReference>
<organism evidence="2 3">
    <name type="scientific">Marinobacter lacisalsi</name>
    <dbReference type="NCBI Taxonomy" id="475979"/>
    <lineage>
        <taxon>Bacteria</taxon>
        <taxon>Pseudomonadati</taxon>
        <taxon>Pseudomonadota</taxon>
        <taxon>Gammaproteobacteria</taxon>
        <taxon>Pseudomonadales</taxon>
        <taxon>Marinobacteraceae</taxon>
        <taxon>Marinobacter</taxon>
    </lineage>
</organism>
<keyword evidence="3" id="KW-1185">Reference proteome</keyword>
<dbReference type="InterPro" id="IPR006311">
    <property type="entry name" value="TAT_signal"/>
</dbReference>
<gene>
    <name evidence="2" type="ORF">ACFOZ5_18250</name>
</gene>
<dbReference type="InterPro" id="IPR008557">
    <property type="entry name" value="PhoX"/>
</dbReference>
<name>A0ABV8QMN3_9GAMM</name>
<dbReference type="PANTHER" id="PTHR35399">
    <property type="entry name" value="SLR8030 PROTEIN"/>
    <property type="match status" value="1"/>
</dbReference>
<reference evidence="3" key="1">
    <citation type="journal article" date="2019" name="Int. J. Syst. Evol. Microbiol.">
        <title>The Global Catalogue of Microorganisms (GCM) 10K type strain sequencing project: providing services to taxonomists for standard genome sequencing and annotation.</title>
        <authorList>
            <consortium name="The Broad Institute Genomics Platform"/>
            <consortium name="The Broad Institute Genome Sequencing Center for Infectious Disease"/>
            <person name="Wu L."/>
            <person name="Ma J."/>
        </authorList>
    </citation>
    <scope>NUCLEOTIDE SEQUENCE [LARGE SCALE GENOMIC DNA]</scope>
    <source>
        <strain evidence="3">CECT 7297</strain>
    </source>
</reference>
<proteinExistence type="predicted"/>
<evidence type="ECO:0000313" key="2">
    <source>
        <dbReference type="EMBL" id="MFC4260966.1"/>
    </source>
</evidence>
<feature type="compositionally biased region" description="Basic and acidic residues" evidence="1">
    <location>
        <begin position="1"/>
        <end position="22"/>
    </location>
</feature>
<feature type="region of interest" description="Disordered" evidence="1">
    <location>
        <begin position="1"/>
        <end position="33"/>
    </location>
</feature>